<dbReference type="SUPFAM" id="SSF53659">
    <property type="entry name" value="Isocitrate/Isopropylmalate dehydrogenase-like"/>
    <property type="match status" value="1"/>
</dbReference>
<dbReference type="SMART" id="SM01329">
    <property type="entry name" value="Iso_dh"/>
    <property type="match status" value="1"/>
</dbReference>
<dbReference type="FunFam" id="3.40.718.10:FF:000001">
    <property type="entry name" value="Isocitrate dehydrogenase [NAD] subunit, mitochondrial"/>
    <property type="match status" value="1"/>
</dbReference>
<name>A0AAW1MZW2_POPJA</name>
<dbReference type="NCBIfam" id="TIGR00175">
    <property type="entry name" value="mito_nad_idh"/>
    <property type="match status" value="1"/>
</dbReference>
<dbReference type="Gene3D" id="3.40.718.10">
    <property type="entry name" value="Isopropylmalate Dehydrogenase"/>
    <property type="match status" value="1"/>
</dbReference>
<evidence type="ECO:0000313" key="9">
    <source>
        <dbReference type="Proteomes" id="UP001458880"/>
    </source>
</evidence>
<evidence type="ECO:0000256" key="6">
    <source>
        <dbReference type="RuleBase" id="RU361266"/>
    </source>
</evidence>
<reference evidence="8 9" key="1">
    <citation type="journal article" date="2024" name="BMC Genomics">
        <title>De novo assembly and annotation of Popillia japonica's genome with initial clues to its potential as an invasive pest.</title>
        <authorList>
            <person name="Cucini C."/>
            <person name="Boschi S."/>
            <person name="Funari R."/>
            <person name="Cardaioli E."/>
            <person name="Iannotti N."/>
            <person name="Marturano G."/>
            <person name="Paoli F."/>
            <person name="Bruttini M."/>
            <person name="Carapelli A."/>
            <person name="Frati F."/>
            <person name="Nardi F."/>
        </authorList>
    </citation>
    <scope>NUCLEOTIDE SEQUENCE [LARGE SCALE GENOMIC DNA]</scope>
    <source>
        <strain evidence="8">DMR45628</strain>
    </source>
</reference>
<evidence type="ECO:0000256" key="5">
    <source>
        <dbReference type="ARBA" id="ARBA00023128"/>
    </source>
</evidence>
<keyword evidence="5 6" id="KW-0496">Mitochondrion</keyword>
<evidence type="ECO:0000313" key="8">
    <source>
        <dbReference type="EMBL" id="KAK9751941.1"/>
    </source>
</evidence>
<dbReference type="Proteomes" id="UP001458880">
    <property type="component" value="Unassembled WGS sequence"/>
</dbReference>
<dbReference type="AlphaFoldDB" id="A0AAW1MZW2"/>
<comment type="caution">
    <text evidence="8">The sequence shown here is derived from an EMBL/GenBank/DDBJ whole genome shotgun (WGS) entry which is preliminary data.</text>
</comment>
<dbReference type="Pfam" id="PF00180">
    <property type="entry name" value="Iso_dh"/>
    <property type="match status" value="1"/>
</dbReference>
<evidence type="ECO:0000256" key="1">
    <source>
        <dbReference type="ARBA" id="ARBA00004173"/>
    </source>
</evidence>
<evidence type="ECO:0000259" key="7">
    <source>
        <dbReference type="SMART" id="SM01329"/>
    </source>
</evidence>
<dbReference type="InterPro" id="IPR024084">
    <property type="entry name" value="IsoPropMal-DH-like_dom"/>
</dbReference>
<protein>
    <recommendedName>
        <fullName evidence="6">Isocitrate dehydrogenase [NAD] subunit, mitochondrial</fullName>
    </recommendedName>
</protein>
<dbReference type="GO" id="GO:0006099">
    <property type="term" value="P:tricarboxylic acid cycle"/>
    <property type="evidence" value="ECO:0007669"/>
    <property type="project" value="UniProtKB-UniRule"/>
</dbReference>
<dbReference type="GO" id="GO:0005739">
    <property type="term" value="C:mitochondrion"/>
    <property type="evidence" value="ECO:0007669"/>
    <property type="project" value="UniProtKB-SubCell"/>
</dbReference>
<dbReference type="GO" id="GO:0006102">
    <property type="term" value="P:isocitrate metabolic process"/>
    <property type="evidence" value="ECO:0007669"/>
    <property type="project" value="TreeGrafter"/>
</dbReference>
<dbReference type="GO" id="GO:0000287">
    <property type="term" value="F:magnesium ion binding"/>
    <property type="evidence" value="ECO:0007669"/>
    <property type="project" value="UniProtKB-UniRule"/>
</dbReference>
<dbReference type="GO" id="GO:0016616">
    <property type="term" value="F:oxidoreductase activity, acting on the CH-OH group of donors, NAD or NADP as acceptor"/>
    <property type="evidence" value="ECO:0007669"/>
    <property type="project" value="InterPro"/>
</dbReference>
<proteinExistence type="inferred from homology"/>
<dbReference type="PANTHER" id="PTHR11835">
    <property type="entry name" value="DECARBOXYLATING DEHYDROGENASES-ISOCITRATE, ISOPROPYLMALATE, TARTRATE"/>
    <property type="match status" value="1"/>
</dbReference>
<comment type="subcellular location">
    <subcellularLocation>
        <location evidence="1 6">Mitochondrion</location>
    </subcellularLocation>
</comment>
<dbReference type="GO" id="GO:0051287">
    <property type="term" value="F:NAD binding"/>
    <property type="evidence" value="ECO:0007669"/>
    <property type="project" value="UniProtKB-UniRule"/>
</dbReference>
<keyword evidence="9" id="KW-1185">Reference proteome</keyword>
<dbReference type="EMBL" id="JASPKY010000024">
    <property type="protein sequence ID" value="KAK9751941.1"/>
    <property type="molecule type" value="Genomic_DNA"/>
</dbReference>
<sequence>MALITRNLPRILNQFQAVQSATPRLLHTTIINNTEAEVSDRPDSRRVCTLIPGDGVGPELVYSVQEVFKAGGVPVDFESYFFSEVNPTLSAPLDTVSKSISKNRVCLKGILATPDYSHTGELQTLNMKLRNALDLYANVVHVKSLPGVRSRHQNIDCVIIREQTEGEYSALEHESVKGVVECLKIVTAAKSQRIAKFAFDYATKNGRKKVTAVHKANIMKLGDGLFLRSCEEMAKLYPKIEFERMIVDNCTMQMVSKPQQFDVMVTPNLYGNIVDNLASGLVGGAGVVAGASYSAECVVFEPGARHTFSEAVGKNVANPTAMMLCSAKLLHHINLPAYGNMIRNAVDKVLKDGKVRTKDIGGQSNTKEFTYAVINNLVPV</sequence>
<dbReference type="PANTHER" id="PTHR11835:SF42">
    <property type="entry name" value="ISOCITRATE DEHYDROGENASE [NAD] SUBUNIT BETA, MITOCHONDRIAL"/>
    <property type="match status" value="1"/>
</dbReference>
<evidence type="ECO:0000256" key="4">
    <source>
        <dbReference type="ARBA" id="ARBA00022946"/>
    </source>
</evidence>
<dbReference type="InterPro" id="IPR004434">
    <property type="entry name" value="Isocitrate_DH_NAD"/>
</dbReference>
<feature type="domain" description="Isopropylmalate dehydrogenase-like" evidence="7">
    <location>
        <begin position="46"/>
        <end position="373"/>
    </location>
</feature>
<evidence type="ECO:0000256" key="2">
    <source>
        <dbReference type="ARBA" id="ARBA00007769"/>
    </source>
</evidence>
<dbReference type="PROSITE" id="PS00470">
    <property type="entry name" value="IDH_IMDH"/>
    <property type="match status" value="1"/>
</dbReference>
<accession>A0AAW1MZW2</accession>
<evidence type="ECO:0000256" key="3">
    <source>
        <dbReference type="ARBA" id="ARBA00022532"/>
    </source>
</evidence>
<gene>
    <name evidence="8" type="ORF">QE152_g4626</name>
</gene>
<keyword evidence="4 6" id="KW-0809">Transit peptide</keyword>
<organism evidence="8 9">
    <name type="scientific">Popillia japonica</name>
    <name type="common">Japanese beetle</name>
    <dbReference type="NCBI Taxonomy" id="7064"/>
    <lineage>
        <taxon>Eukaryota</taxon>
        <taxon>Metazoa</taxon>
        <taxon>Ecdysozoa</taxon>
        <taxon>Arthropoda</taxon>
        <taxon>Hexapoda</taxon>
        <taxon>Insecta</taxon>
        <taxon>Pterygota</taxon>
        <taxon>Neoptera</taxon>
        <taxon>Endopterygota</taxon>
        <taxon>Coleoptera</taxon>
        <taxon>Polyphaga</taxon>
        <taxon>Scarabaeiformia</taxon>
        <taxon>Scarabaeidae</taxon>
        <taxon>Rutelinae</taxon>
        <taxon>Popillia</taxon>
    </lineage>
</organism>
<comment type="similarity">
    <text evidence="2 6">Belongs to the isocitrate and isopropylmalate dehydrogenases family.</text>
</comment>
<dbReference type="InterPro" id="IPR019818">
    <property type="entry name" value="IsoCit/isopropylmalate_DH_CS"/>
</dbReference>
<keyword evidence="3 6" id="KW-0816">Tricarboxylic acid cycle</keyword>